<evidence type="ECO:0000313" key="3">
    <source>
        <dbReference type="Proteomes" id="UP000275267"/>
    </source>
</evidence>
<evidence type="ECO:0000313" key="2">
    <source>
        <dbReference type="EMBL" id="RLN04458.1"/>
    </source>
</evidence>
<organism evidence="2 3">
    <name type="scientific">Panicum miliaceum</name>
    <name type="common">Proso millet</name>
    <name type="synonym">Broomcorn millet</name>
    <dbReference type="NCBI Taxonomy" id="4540"/>
    <lineage>
        <taxon>Eukaryota</taxon>
        <taxon>Viridiplantae</taxon>
        <taxon>Streptophyta</taxon>
        <taxon>Embryophyta</taxon>
        <taxon>Tracheophyta</taxon>
        <taxon>Spermatophyta</taxon>
        <taxon>Magnoliopsida</taxon>
        <taxon>Liliopsida</taxon>
        <taxon>Poales</taxon>
        <taxon>Poaceae</taxon>
        <taxon>PACMAD clade</taxon>
        <taxon>Panicoideae</taxon>
        <taxon>Panicodae</taxon>
        <taxon>Paniceae</taxon>
        <taxon>Panicinae</taxon>
        <taxon>Panicum</taxon>
        <taxon>Panicum sect. Panicum</taxon>
    </lineage>
</organism>
<dbReference type="Pfam" id="PF12937">
    <property type="entry name" value="F-box-like"/>
    <property type="match status" value="1"/>
</dbReference>
<dbReference type="STRING" id="4540.A0A3L6RK39"/>
<dbReference type="OrthoDB" id="2095648at2759"/>
<sequence>MDPHGTRRRRLAVDQGTAGTHLAAAPAAPPWSELPVDALSSVLASLGVLDTLVGAGLVCRSWLRAARLPDPWRSVDMASHKLVEVLDNDTLRAMAMVAADRSGGQLEAFIGKRFADDDLLKYIGDRAPSLKRLCIISCKDVSNDGLAEAIIKFPQLDELELSLCSNIDQRHVFEAVGNSCPELTRFRRSENRIHRHGHSSRYKDKEAMGIATMTKLRSLHLFGNSLTGAGLAAILGSCPLLESLDIRHCCNIKMDDALPAKCAGLKTLRLPEDSIDGYEFQDHLPSWSPYIVDLISDDDESD</sequence>
<dbReference type="PANTHER" id="PTHR38926">
    <property type="entry name" value="F-BOX DOMAIN CONTAINING PROTEIN, EXPRESSED"/>
    <property type="match status" value="1"/>
</dbReference>
<dbReference type="InterPro" id="IPR001810">
    <property type="entry name" value="F-box_dom"/>
</dbReference>
<dbReference type="SUPFAM" id="SSF81383">
    <property type="entry name" value="F-box domain"/>
    <property type="match status" value="1"/>
</dbReference>
<dbReference type="AlphaFoldDB" id="A0A3L6RK39"/>
<name>A0A3L6RK39_PANMI</name>
<gene>
    <name evidence="2" type="ORF">C2845_PM13G05100</name>
</gene>
<protein>
    <recommendedName>
        <fullName evidence="1">F-box domain-containing protein</fullName>
    </recommendedName>
</protein>
<dbReference type="SUPFAM" id="SSF52047">
    <property type="entry name" value="RNI-like"/>
    <property type="match status" value="1"/>
</dbReference>
<dbReference type="Proteomes" id="UP000275267">
    <property type="component" value="Unassembled WGS sequence"/>
</dbReference>
<feature type="domain" description="F-box" evidence="1">
    <location>
        <begin position="31"/>
        <end position="76"/>
    </location>
</feature>
<dbReference type="Gene3D" id="1.20.1280.50">
    <property type="match status" value="1"/>
</dbReference>
<reference evidence="3" key="1">
    <citation type="journal article" date="2019" name="Nat. Commun.">
        <title>The genome of broomcorn millet.</title>
        <authorList>
            <person name="Zou C."/>
            <person name="Miki D."/>
            <person name="Li D."/>
            <person name="Tang Q."/>
            <person name="Xiao L."/>
            <person name="Rajput S."/>
            <person name="Deng P."/>
            <person name="Jia W."/>
            <person name="Huang R."/>
            <person name="Zhang M."/>
            <person name="Sun Y."/>
            <person name="Hu J."/>
            <person name="Fu X."/>
            <person name="Schnable P.S."/>
            <person name="Li F."/>
            <person name="Zhang H."/>
            <person name="Feng B."/>
            <person name="Zhu X."/>
            <person name="Liu R."/>
            <person name="Schnable J.C."/>
            <person name="Zhu J.-K."/>
            <person name="Zhang H."/>
        </authorList>
    </citation>
    <scope>NUCLEOTIDE SEQUENCE [LARGE SCALE GENOMIC DNA]</scope>
</reference>
<dbReference type="EMBL" id="PQIB02000008">
    <property type="protein sequence ID" value="RLN04458.1"/>
    <property type="molecule type" value="Genomic_DNA"/>
</dbReference>
<dbReference type="InterPro" id="IPR032675">
    <property type="entry name" value="LRR_dom_sf"/>
</dbReference>
<accession>A0A3L6RK39</accession>
<dbReference type="PANTHER" id="PTHR38926:SF2">
    <property type="entry name" value="F-BOX_LRR-REPEAT PROTEIN 21-RELATED"/>
    <property type="match status" value="1"/>
</dbReference>
<keyword evidence="3" id="KW-1185">Reference proteome</keyword>
<dbReference type="Gene3D" id="3.80.10.10">
    <property type="entry name" value="Ribonuclease Inhibitor"/>
    <property type="match status" value="1"/>
</dbReference>
<evidence type="ECO:0000259" key="1">
    <source>
        <dbReference type="Pfam" id="PF12937"/>
    </source>
</evidence>
<proteinExistence type="predicted"/>
<comment type="caution">
    <text evidence="2">The sequence shown here is derived from an EMBL/GenBank/DDBJ whole genome shotgun (WGS) entry which is preliminary data.</text>
</comment>
<dbReference type="InterPro" id="IPR036047">
    <property type="entry name" value="F-box-like_dom_sf"/>
</dbReference>